<feature type="signal peptide" evidence="1">
    <location>
        <begin position="1"/>
        <end position="27"/>
    </location>
</feature>
<dbReference type="AlphaFoldDB" id="A0A2D0MXV5"/>
<evidence type="ECO:0000256" key="1">
    <source>
        <dbReference type="SAM" id="SignalP"/>
    </source>
</evidence>
<keyword evidence="3" id="KW-1185">Reference proteome</keyword>
<protein>
    <submittedName>
        <fullName evidence="2">Uncharacterized protein</fullName>
    </submittedName>
</protein>
<organism evidence="2 3">
    <name type="scientific">Flavilitoribacter nigricans (strain ATCC 23147 / DSM 23189 / NBRC 102662 / NCIMB 1420 / SS-2)</name>
    <name type="common">Lewinella nigricans</name>
    <dbReference type="NCBI Taxonomy" id="1122177"/>
    <lineage>
        <taxon>Bacteria</taxon>
        <taxon>Pseudomonadati</taxon>
        <taxon>Bacteroidota</taxon>
        <taxon>Saprospiria</taxon>
        <taxon>Saprospirales</taxon>
        <taxon>Lewinellaceae</taxon>
        <taxon>Flavilitoribacter</taxon>
    </lineage>
</organism>
<dbReference type="Proteomes" id="UP000223913">
    <property type="component" value="Unassembled WGS sequence"/>
</dbReference>
<accession>A0A2D0MXV5</accession>
<reference evidence="2 3" key="1">
    <citation type="submission" date="2017-10" db="EMBL/GenBank/DDBJ databases">
        <title>The draft genome sequence of Lewinella nigricans NBRC 102662.</title>
        <authorList>
            <person name="Wang K."/>
        </authorList>
    </citation>
    <scope>NUCLEOTIDE SEQUENCE [LARGE SCALE GENOMIC DNA]</scope>
    <source>
        <strain evidence="2 3">NBRC 102662</strain>
    </source>
</reference>
<sequence length="169" mass="18142">MKVFKCTLLVAAVFALAAIITPTDVIAQGGFDGLGKGDVVIIYDGTGQGQSYKVRRPAKNNLKRYPVVGLGNSPVLQESASAGKQPMTAPDGYYVVFSMGDDIGGKQALYTANGVTYRGIWRVVKPISATDFNENGELMVPDGVLYKERLVADYLIVSRADSFADPIEE</sequence>
<proteinExistence type="predicted"/>
<feature type="chain" id="PRO_5012203660" evidence="1">
    <location>
        <begin position="28"/>
        <end position="169"/>
    </location>
</feature>
<gene>
    <name evidence="2" type="ORF">CRP01_39280</name>
</gene>
<evidence type="ECO:0000313" key="2">
    <source>
        <dbReference type="EMBL" id="PHN01047.1"/>
    </source>
</evidence>
<keyword evidence="1" id="KW-0732">Signal</keyword>
<comment type="caution">
    <text evidence="2">The sequence shown here is derived from an EMBL/GenBank/DDBJ whole genome shotgun (WGS) entry which is preliminary data.</text>
</comment>
<evidence type="ECO:0000313" key="3">
    <source>
        <dbReference type="Proteomes" id="UP000223913"/>
    </source>
</evidence>
<dbReference type="RefSeq" id="WP_099155578.1">
    <property type="nucleotide sequence ID" value="NZ_PDUD01000065.1"/>
</dbReference>
<dbReference type="EMBL" id="PDUD01000065">
    <property type="protein sequence ID" value="PHN01047.1"/>
    <property type="molecule type" value="Genomic_DNA"/>
</dbReference>
<name>A0A2D0MXV5_FLAN2</name>